<protein>
    <submittedName>
        <fullName evidence="2">Uncharacterized protein</fullName>
    </submittedName>
</protein>
<evidence type="ECO:0000313" key="2">
    <source>
        <dbReference type="EMBL" id="RKP43398.1"/>
    </source>
</evidence>
<keyword evidence="1" id="KW-1133">Transmembrane helix</keyword>
<comment type="caution">
    <text evidence="2">The sequence shown here is derived from an EMBL/GenBank/DDBJ whole genome shotgun (WGS) entry which is preliminary data.</text>
</comment>
<gene>
    <name evidence="2" type="ORF">D7S89_26390</name>
</gene>
<feature type="transmembrane region" description="Helical" evidence="1">
    <location>
        <begin position="130"/>
        <end position="146"/>
    </location>
</feature>
<dbReference type="EMBL" id="RBZV01000022">
    <property type="protein sequence ID" value="RKP43398.1"/>
    <property type="molecule type" value="Genomic_DNA"/>
</dbReference>
<keyword evidence="3" id="KW-1185">Reference proteome</keyword>
<proteinExistence type="predicted"/>
<feature type="transmembrane region" description="Helical" evidence="1">
    <location>
        <begin position="20"/>
        <end position="42"/>
    </location>
</feature>
<keyword evidence="1" id="KW-0472">Membrane</keyword>
<evidence type="ECO:0000313" key="3">
    <source>
        <dbReference type="Proteomes" id="UP000280434"/>
    </source>
</evidence>
<dbReference type="Proteomes" id="UP000280434">
    <property type="component" value="Unassembled WGS sequence"/>
</dbReference>
<accession>A0A494WXW7</accession>
<organism evidence="2 3">
    <name type="scientific">Trinickia fusca</name>
    <dbReference type="NCBI Taxonomy" id="2419777"/>
    <lineage>
        <taxon>Bacteria</taxon>
        <taxon>Pseudomonadati</taxon>
        <taxon>Pseudomonadota</taxon>
        <taxon>Betaproteobacteria</taxon>
        <taxon>Burkholderiales</taxon>
        <taxon>Burkholderiaceae</taxon>
        <taxon>Trinickia</taxon>
    </lineage>
</organism>
<name>A0A494WXW7_9BURK</name>
<reference evidence="2 3" key="1">
    <citation type="submission" date="2018-10" db="EMBL/GenBank/DDBJ databases">
        <title>Paraburkholderia sp. 7MK8-2, isolated from soil.</title>
        <authorList>
            <person name="Gao Z.-H."/>
            <person name="Qiu L.-H."/>
        </authorList>
    </citation>
    <scope>NUCLEOTIDE SEQUENCE [LARGE SCALE GENOMIC DNA]</scope>
    <source>
        <strain evidence="2 3">7MK8-2</strain>
    </source>
</reference>
<sequence length="152" mass="16679">MNAMTTGNREDSLLTQQVVIAWAAGVVAGAASLVIPSAFHMFSETWHLREVVGAGLMVAMGIPFLSMIAMVLTAVPSFLLYALARTFRICRLPFYAVGGAAMGVGMVPLWYRWDADEMRTWLELLVDPGLRFAISGLFGGLVFWRLRGRHDG</sequence>
<evidence type="ECO:0000256" key="1">
    <source>
        <dbReference type="SAM" id="Phobius"/>
    </source>
</evidence>
<feature type="transmembrane region" description="Helical" evidence="1">
    <location>
        <begin position="92"/>
        <end position="110"/>
    </location>
</feature>
<keyword evidence="1" id="KW-0812">Transmembrane</keyword>
<feature type="transmembrane region" description="Helical" evidence="1">
    <location>
        <begin position="54"/>
        <end position="80"/>
    </location>
</feature>
<dbReference type="AlphaFoldDB" id="A0A494WXW7"/>